<dbReference type="PATRIC" id="fig|1246995.3.peg.865"/>
<evidence type="ECO:0000256" key="1">
    <source>
        <dbReference type="ARBA" id="ARBA00004651"/>
    </source>
</evidence>
<organism evidence="7 8">
    <name type="scientific">Actinoplanes friuliensis DSM 7358</name>
    <dbReference type="NCBI Taxonomy" id="1246995"/>
    <lineage>
        <taxon>Bacteria</taxon>
        <taxon>Bacillati</taxon>
        <taxon>Actinomycetota</taxon>
        <taxon>Actinomycetes</taxon>
        <taxon>Micromonosporales</taxon>
        <taxon>Micromonosporaceae</taxon>
        <taxon>Actinoplanes</taxon>
    </lineage>
</organism>
<dbReference type="GO" id="GO:0022857">
    <property type="term" value="F:transmembrane transporter activity"/>
    <property type="evidence" value="ECO:0007669"/>
    <property type="project" value="InterPro"/>
</dbReference>
<gene>
    <name evidence="7" type="ORF">AFR_04285</name>
</gene>
<evidence type="ECO:0000256" key="3">
    <source>
        <dbReference type="ARBA" id="ARBA00022989"/>
    </source>
</evidence>
<dbReference type="KEGG" id="afs:AFR_04285"/>
<feature type="transmembrane region" description="Helical" evidence="5">
    <location>
        <begin position="222"/>
        <end position="246"/>
    </location>
</feature>
<feature type="transmembrane region" description="Helical" evidence="5">
    <location>
        <begin position="314"/>
        <end position="336"/>
    </location>
</feature>
<dbReference type="HOGENOM" id="CLU_033532_3_0_11"/>
<keyword evidence="4 5" id="KW-0472">Membrane</keyword>
<dbReference type="Proteomes" id="UP000017746">
    <property type="component" value="Chromosome"/>
</dbReference>
<feature type="domain" description="Major facilitator superfamily (MFS) profile" evidence="6">
    <location>
        <begin position="303"/>
        <end position="420"/>
    </location>
</feature>
<feature type="transmembrane region" description="Helical" evidence="5">
    <location>
        <begin position="18"/>
        <end position="41"/>
    </location>
</feature>
<accession>U5VU47</accession>
<feature type="transmembrane region" description="Helical" evidence="5">
    <location>
        <begin position="47"/>
        <end position="69"/>
    </location>
</feature>
<dbReference type="Pfam" id="PF07690">
    <property type="entry name" value="MFS_1"/>
    <property type="match status" value="1"/>
</dbReference>
<evidence type="ECO:0000313" key="8">
    <source>
        <dbReference type="Proteomes" id="UP000017746"/>
    </source>
</evidence>
<evidence type="ECO:0000256" key="4">
    <source>
        <dbReference type="ARBA" id="ARBA00023136"/>
    </source>
</evidence>
<dbReference type="RefSeq" id="WP_023358091.1">
    <property type="nucleotide sequence ID" value="NC_022657.1"/>
</dbReference>
<feature type="transmembrane region" description="Helical" evidence="5">
    <location>
        <begin position="105"/>
        <end position="124"/>
    </location>
</feature>
<dbReference type="PROSITE" id="PS50850">
    <property type="entry name" value="MFS"/>
    <property type="match status" value="1"/>
</dbReference>
<feature type="transmembrane region" description="Helical" evidence="5">
    <location>
        <begin position="291"/>
        <end position="308"/>
    </location>
</feature>
<dbReference type="EMBL" id="CP006272">
    <property type="protein sequence ID" value="AGZ39146.1"/>
    <property type="molecule type" value="Genomic_DNA"/>
</dbReference>
<dbReference type="GO" id="GO:0005886">
    <property type="term" value="C:plasma membrane"/>
    <property type="evidence" value="ECO:0007669"/>
    <property type="project" value="UniProtKB-SubCell"/>
</dbReference>
<dbReference type="eggNOG" id="COG2814">
    <property type="taxonomic scope" value="Bacteria"/>
</dbReference>
<dbReference type="OrthoDB" id="9180256at2"/>
<sequence>MTALRQYLGVWQMPGGRVLLIVGILARLGIGMTPLALLLLVQRATGSYAAAGLAGGMYALAGAAISPVAGRVADRIGPSPVLLATSILHPLALGGLLLVSRGGEAALTGIFIVSALAGATYPPLTAAIRRAWTDATAVGSGRHGLRQAAMAAETSLFELVFVLGPMLVAALIVITRDPASALGFAAVATFAGTLWIARLPIMRNWVRHEDADATRGLGPLKVGGFPALLVCVAALGIAFGAAGVIVPAYAGQHGGGDGLGGVLLGVWGVGSAIGGIWFGTRRPAMALPRQFAWGLGAVSASFLVLAFMPGPLALGVALAVGGAAIAPALTIENNLVGRIAPAGMLNEAYTWVVTVSVAGSAAGGAVAGAIVDQPGGLPWAFVFAAVVLMVASLVAAVPTGPMARADERAAERLRAAMAAA</sequence>
<dbReference type="AlphaFoldDB" id="U5VU47"/>
<feature type="transmembrane region" description="Helical" evidence="5">
    <location>
        <begin position="156"/>
        <end position="175"/>
    </location>
</feature>
<evidence type="ECO:0000259" key="6">
    <source>
        <dbReference type="PROSITE" id="PS50850"/>
    </source>
</evidence>
<feature type="transmembrane region" description="Helical" evidence="5">
    <location>
        <begin position="258"/>
        <end position="279"/>
    </location>
</feature>
<dbReference type="InterPro" id="IPR036259">
    <property type="entry name" value="MFS_trans_sf"/>
</dbReference>
<evidence type="ECO:0000256" key="5">
    <source>
        <dbReference type="SAM" id="Phobius"/>
    </source>
</evidence>
<feature type="transmembrane region" description="Helical" evidence="5">
    <location>
        <begin position="377"/>
        <end position="398"/>
    </location>
</feature>
<dbReference type="InterPro" id="IPR020846">
    <property type="entry name" value="MFS_dom"/>
</dbReference>
<keyword evidence="8" id="KW-1185">Reference proteome</keyword>
<name>U5VU47_9ACTN</name>
<feature type="transmembrane region" description="Helical" evidence="5">
    <location>
        <begin position="348"/>
        <end position="371"/>
    </location>
</feature>
<protein>
    <submittedName>
        <fullName evidence="7">Putative MFS transporter</fullName>
    </submittedName>
</protein>
<evidence type="ECO:0000313" key="7">
    <source>
        <dbReference type="EMBL" id="AGZ39146.1"/>
    </source>
</evidence>
<comment type="subcellular location">
    <subcellularLocation>
        <location evidence="1">Cell membrane</location>
        <topology evidence="1">Multi-pass membrane protein</topology>
    </subcellularLocation>
</comment>
<dbReference type="Gene3D" id="1.20.1250.20">
    <property type="entry name" value="MFS general substrate transporter like domains"/>
    <property type="match status" value="1"/>
</dbReference>
<feature type="transmembrane region" description="Helical" evidence="5">
    <location>
        <begin position="181"/>
        <end position="201"/>
    </location>
</feature>
<evidence type="ECO:0000256" key="2">
    <source>
        <dbReference type="ARBA" id="ARBA00022692"/>
    </source>
</evidence>
<dbReference type="PANTHER" id="PTHR23542:SF1">
    <property type="entry name" value="MAJOR FACILITATOR SUPERFAMILY (MFS) PROFILE DOMAIN-CONTAINING PROTEIN"/>
    <property type="match status" value="1"/>
</dbReference>
<dbReference type="PANTHER" id="PTHR23542">
    <property type="match status" value="1"/>
</dbReference>
<dbReference type="InterPro" id="IPR011701">
    <property type="entry name" value="MFS"/>
</dbReference>
<dbReference type="SUPFAM" id="SSF103473">
    <property type="entry name" value="MFS general substrate transporter"/>
    <property type="match status" value="1"/>
</dbReference>
<dbReference type="STRING" id="1246995.AFR_04285"/>
<keyword evidence="2 5" id="KW-0812">Transmembrane</keyword>
<proteinExistence type="predicted"/>
<reference evidence="7 8" key="1">
    <citation type="journal article" date="2014" name="J. Biotechnol.">
        <title>Complete genome sequence of the actinobacterium Actinoplanes friuliensis HAG 010964, producer of the lipopeptide antibiotic friulimycin.</title>
        <authorList>
            <person name="Ruckert C."/>
            <person name="Szczepanowski R."/>
            <person name="Albersmeier A."/>
            <person name="Goesmann A."/>
            <person name="Fischer N."/>
            <person name="Steinkamper A."/>
            <person name="Puhler A."/>
            <person name="Biener R."/>
            <person name="Schwartz D."/>
            <person name="Kalinowski J."/>
        </authorList>
    </citation>
    <scope>NUCLEOTIDE SEQUENCE [LARGE SCALE GENOMIC DNA]</scope>
    <source>
        <strain evidence="7 8">DSM 7358</strain>
    </source>
</reference>
<keyword evidence="3 5" id="KW-1133">Transmembrane helix</keyword>
<feature type="transmembrane region" description="Helical" evidence="5">
    <location>
        <begin position="81"/>
        <end position="99"/>
    </location>
</feature>